<dbReference type="FunFam" id="1.20.1070.10:FF:000054">
    <property type="entry name" value="Adhesion G protein-coupled receptor E3"/>
    <property type="match status" value="1"/>
</dbReference>
<dbReference type="Pfam" id="PF01825">
    <property type="entry name" value="GPS"/>
    <property type="match status" value="1"/>
</dbReference>
<evidence type="ECO:0000256" key="3">
    <source>
        <dbReference type="ARBA" id="ARBA00022475"/>
    </source>
</evidence>
<organism evidence="16 17">
    <name type="scientific">Astyanax mexicanus</name>
    <name type="common">Blind cave fish</name>
    <name type="synonym">Astyanax fasciatus mexicanus</name>
    <dbReference type="NCBI Taxonomy" id="7994"/>
    <lineage>
        <taxon>Eukaryota</taxon>
        <taxon>Metazoa</taxon>
        <taxon>Chordata</taxon>
        <taxon>Craniata</taxon>
        <taxon>Vertebrata</taxon>
        <taxon>Euteleostomi</taxon>
        <taxon>Actinopterygii</taxon>
        <taxon>Neopterygii</taxon>
        <taxon>Teleostei</taxon>
        <taxon>Ostariophysi</taxon>
        <taxon>Characiformes</taxon>
        <taxon>Characoidei</taxon>
        <taxon>Acestrorhamphidae</taxon>
        <taxon>Acestrorhamphinae</taxon>
        <taxon>Astyanax</taxon>
    </lineage>
</organism>
<comment type="subcellular location">
    <subcellularLocation>
        <location evidence="1">Cell membrane</location>
        <topology evidence="1">Multi-pass membrane protein</topology>
    </subcellularLocation>
</comment>
<dbReference type="AlphaFoldDB" id="A0A8T2KTU7"/>
<evidence type="ECO:0000256" key="12">
    <source>
        <dbReference type="ARBA" id="ARBA00023180"/>
    </source>
</evidence>
<evidence type="ECO:0000256" key="13">
    <source>
        <dbReference type="SAM" id="Phobius"/>
    </source>
</evidence>
<dbReference type="Gene3D" id="2.60.220.50">
    <property type="match status" value="1"/>
</dbReference>
<dbReference type="Pfam" id="PF00002">
    <property type="entry name" value="7tm_2"/>
    <property type="match status" value="1"/>
</dbReference>
<dbReference type="InterPro" id="IPR000832">
    <property type="entry name" value="GPCR_2_secretin-like"/>
</dbReference>
<dbReference type="PRINTS" id="PR00249">
    <property type="entry name" value="GPCRSECRETIN"/>
</dbReference>
<name>A0A8T2KTU7_ASTMX</name>
<feature type="transmembrane region" description="Helical" evidence="13">
    <location>
        <begin position="1001"/>
        <end position="1027"/>
    </location>
</feature>
<dbReference type="InterPro" id="IPR000203">
    <property type="entry name" value="GPS"/>
</dbReference>
<evidence type="ECO:0000256" key="9">
    <source>
        <dbReference type="ARBA" id="ARBA00022989"/>
    </source>
</evidence>
<evidence type="ECO:0000256" key="1">
    <source>
        <dbReference type="ARBA" id="ARBA00004651"/>
    </source>
</evidence>
<evidence type="ECO:0000259" key="14">
    <source>
        <dbReference type="PROSITE" id="PS50221"/>
    </source>
</evidence>
<keyword evidence="6" id="KW-0732">Signal</keyword>
<keyword evidence="7" id="KW-0677">Repeat</keyword>
<dbReference type="PANTHER" id="PTHR12011">
    <property type="entry name" value="ADHESION G-PROTEIN COUPLED RECEPTOR"/>
    <property type="match status" value="1"/>
</dbReference>
<dbReference type="EMBL" id="JAICCE010000021">
    <property type="protein sequence ID" value="KAG9262753.1"/>
    <property type="molecule type" value="Genomic_DNA"/>
</dbReference>
<evidence type="ECO:0000313" key="17">
    <source>
        <dbReference type="Proteomes" id="UP000752171"/>
    </source>
</evidence>
<dbReference type="PANTHER" id="PTHR12011:SF469">
    <property type="entry name" value="ADHESION G PROTEIN-COUPLED RECEPTOR E1-RELATED"/>
    <property type="match status" value="1"/>
</dbReference>
<feature type="transmembrane region" description="Helical" evidence="13">
    <location>
        <begin position="1047"/>
        <end position="1067"/>
    </location>
</feature>
<comment type="similarity">
    <text evidence="2">Belongs to the G-protein coupled receptor 2 family. Adhesion G-protein coupled receptor (ADGR) subfamily.</text>
</comment>
<dbReference type="InterPro" id="IPR046338">
    <property type="entry name" value="GAIN_dom_sf"/>
</dbReference>
<reference evidence="16 17" key="1">
    <citation type="submission" date="2021-07" db="EMBL/GenBank/DDBJ databases">
        <authorList>
            <person name="Imarazene B."/>
            <person name="Zahm M."/>
            <person name="Klopp C."/>
            <person name="Cabau C."/>
            <person name="Beille S."/>
            <person name="Jouanno E."/>
            <person name="Castinel A."/>
            <person name="Lluch J."/>
            <person name="Gil L."/>
            <person name="Kuchtly C."/>
            <person name="Lopez Roques C."/>
            <person name="Donnadieu C."/>
            <person name="Parrinello H."/>
            <person name="Journot L."/>
            <person name="Du K."/>
            <person name="Schartl M."/>
            <person name="Retaux S."/>
            <person name="Guiguen Y."/>
        </authorList>
    </citation>
    <scope>NUCLEOTIDE SEQUENCE [LARGE SCALE GENOMIC DNA]</scope>
    <source>
        <strain evidence="16">Pach_M1</strain>
        <tissue evidence="16">Testis</tissue>
    </source>
</reference>
<evidence type="ECO:0008006" key="18">
    <source>
        <dbReference type="Google" id="ProtNLM"/>
    </source>
</evidence>
<protein>
    <recommendedName>
        <fullName evidence="18">Adhesion G protein-coupled receptor E1</fullName>
    </recommendedName>
</protein>
<dbReference type="InterPro" id="IPR057774">
    <property type="entry name" value="D8C_UMOD/GP2/OIT3-like"/>
</dbReference>
<dbReference type="Pfam" id="PF23283">
    <property type="entry name" value="D8C_UMOD"/>
    <property type="match status" value="4"/>
</dbReference>
<keyword evidence="8" id="KW-0106">Calcium</keyword>
<feature type="transmembrane region" description="Helical" evidence="13">
    <location>
        <begin position="919"/>
        <end position="944"/>
    </location>
</feature>
<dbReference type="GO" id="GO:0005886">
    <property type="term" value="C:plasma membrane"/>
    <property type="evidence" value="ECO:0007669"/>
    <property type="project" value="UniProtKB-SubCell"/>
</dbReference>
<keyword evidence="11" id="KW-1015">Disulfide bond</keyword>
<feature type="transmembrane region" description="Helical" evidence="13">
    <location>
        <begin position="965"/>
        <end position="989"/>
    </location>
</feature>
<evidence type="ECO:0000256" key="2">
    <source>
        <dbReference type="ARBA" id="ARBA00007343"/>
    </source>
</evidence>
<keyword evidence="4" id="KW-0245">EGF-like domain</keyword>
<feature type="domain" description="G-protein coupled receptors family 2 profile 2" evidence="15">
    <location>
        <begin position="850"/>
        <end position="1097"/>
    </location>
</feature>
<evidence type="ECO:0000256" key="5">
    <source>
        <dbReference type="ARBA" id="ARBA00022692"/>
    </source>
</evidence>
<comment type="caution">
    <text evidence="16">The sequence shown here is derived from an EMBL/GenBank/DDBJ whole genome shotgun (WGS) entry which is preliminary data.</text>
</comment>
<dbReference type="GO" id="GO:0004930">
    <property type="term" value="F:G protein-coupled receptor activity"/>
    <property type="evidence" value="ECO:0007669"/>
    <property type="project" value="InterPro"/>
</dbReference>
<dbReference type="InterPro" id="IPR017981">
    <property type="entry name" value="GPCR_2-like_7TM"/>
</dbReference>
<evidence type="ECO:0000313" key="16">
    <source>
        <dbReference type="EMBL" id="KAG9262753.1"/>
    </source>
</evidence>
<dbReference type="PROSITE" id="PS50261">
    <property type="entry name" value="G_PROTEIN_RECEP_F2_4"/>
    <property type="match status" value="1"/>
</dbReference>
<feature type="transmembrane region" description="Helical" evidence="13">
    <location>
        <begin position="887"/>
        <end position="907"/>
    </location>
</feature>
<feature type="transmembrane region" description="Helical" evidence="13">
    <location>
        <begin position="852"/>
        <end position="875"/>
    </location>
</feature>
<evidence type="ECO:0000256" key="11">
    <source>
        <dbReference type="ARBA" id="ARBA00023157"/>
    </source>
</evidence>
<proteinExistence type="inferred from homology"/>
<feature type="transmembrane region" description="Helical" evidence="13">
    <location>
        <begin position="1073"/>
        <end position="1096"/>
    </location>
</feature>
<evidence type="ECO:0000256" key="4">
    <source>
        <dbReference type="ARBA" id="ARBA00022536"/>
    </source>
</evidence>
<dbReference type="GO" id="GO:0007189">
    <property type="term" value="P:adenylate cyclase-activating G protein-coupled receptor signaling pathway"/>
    <property type="evidence" value="ECO:0007669"/>
    <property type="project" value="TreeGrafter"/>
</dbReference>
<dbReference type="Proteomes" id="UP000752171">
    <property type="component" value="Unassembled WGS sequence"/>
</dbReference>
<dbReference type="GO" id="GO:0007166">
    <property type="term" value="P:cell surface receptor signaling pathway"/>
    <property type="evidence" value="ECO:0007669"/>
    <property type="project" value="InterPro"/>
</dbReference>
<sequence length="1114" mass="123985">MNSSTAVAGDPCYNYTALDQPWRATTAGQWHNCDSNWNGWYRLLYYGMNIRMPESCTNNGRCGTSITFWLNGPHPQISDGIISRQACGMNGGCCDYSVSIRVKACPGNYYVYEFIDPNICYAAYCADVSTITPVIDPMKVNSTTAPVTDDPCYNYTALDQPWRSTNATRLGVCDNYFNGNIWYRLLYHGMNIRMPESCMTYYSCGTEVTFWLNGPHPQISDGIITRQACGSWTSGCCQYSVSIQVKACPQNYYVYKFVSPNVCFAGYCADVNSITPGNNPMKVNSTTAPATSDPCFSYTTLDQPWRATNGSQMSICDDNFNWNGWYRLLYNGMNIRMPESCINYNRCGTFATFWLNGSHPQISDGIITRQACGSWINNCCTWSVSIRLKACKGNYYIYEFVKPNVCIAAYCADVNSITPVTDPLKVDSTTAPATSEPCYNYTTLDQPWRATTVGGSYVCDNSFNGKAWYRLLYNGMNIRMPEICTNYYRCGTSDTFWLNGPHPQISDGIVTRQACGMNGGCCGWSVAIRVKACPENYYVYEFVSLNSCNAAYCADMDSITPVIDSVKMSSTTAPDVSTIQPISTTTEVPPNITMSAGCQANFTSQCGADLFNQIENITAQVLPQAMVETFLGMVLNAQEQLLKVEAANPEKLVSYGNAVLNKTEKLVSTLVTPTKTSYSLNISLNGLELQVFAVGPEASMKEIPQLSVNSTQMEIDLIQISENNKGSAAVAFMSYSNMENMLKPSFFKTTDNDTVKTMMSTVVSATLPKTSDPRLTKPVNFTMKHIEETDPNGTLSCVYWKNTEWAVDGCYLVETNSTHTVCSCVHLSTFALIMQTKPLAETGFQIYPFMEMLGTVLVSVGLVFLSLTLLTFTVCRRHLRMNNTPRINLCISLLLAHLIFLLTQKFIHYIQPLEMLCAVLAGVLHFFFLSAFVWMLIEAVLLFISVKNLTKIRSKQKEVLGWKCLIIIGYIIPLVVVGVSVGLFPGGYGSKECWIKMEKDFIWSFVGPVSLILAVNVIIFVIITFNLRSVLAKLNNDNSHIKQTKKIVFKILVQSAILGCPWILGFFTEGNPVLEMVFLFLNSQQGTFIFLVYCVLNQEVSHTTVLVSLTLPNI</sequence>
<evidence type="ECO:0000256" key="6">
    <source>
        <dbReference type="ARBA" id="ARBA00022729"/>
    </source>
</evidence>
<evidence type="ECO:0000256" key="8">
    <source>
        <dbReference type="ARBA" id="ARBA00022837"/>
    </source>
</evidence>
<accession>A0A8T2KTU7</accession>
<dbReference type="PROSITE" id="PS50221">
    <property type="entry name" value="GAIN_B"/>
    <property type="match status" value="1"/>
</dbReference>
<keyword evidence="10 13" id="KW-0472">Membrane</keyword>
<keyword evidence="12" id="KW-0325">Glycoprotein</keyword>
<dbReference type="InterPro" id="IPR057244">
    <property type="entry name" value="GAIN_B"/>
</dbReference>
<dbReference type="Gene3D" id="1.20.1070.10">
    <property type="entry name" value="Rhodopsin 7-helix transmembrane proteins"/>
    <property type="match status" value="1"/>
</dbReference>
<evidence type="ECO:0000256" key="7">
    <source>
        <dbReference type="ARBA" id="ARBA00022737"/>
    </source>
</evidence>
<dbReference type="SMART" id="SM00303">
    <property type="entry name" value="GPS"/>
    <property type="match status" value="1"/>
</dbReference>
<keyword evidence="5 13" id="KW-0812">Transmembrane</keyword>
<feature type="domain" description="GAIN-B" evidence="14">
    <location>
        <begin position="678"/>
        <end position="840"/>
    </location>
</feature>
<keyword evidence="9 13" id="KW-1133">Transmembrane helix</keyword>
<evidence type="ECO:0000256" key="10">
    <source>
        <dbReference type="ARBA" id="ARBA00023136"/>
    </source>
</evidence>
<evidence type="ECO:0000259" key="15">
    <source>
        <dbReference type="PROSITE" id="PS50261"/>
    </source>
</evidence>
<gene>
    <name evidence="16" type="ORF">AMEX_G24586</name>
</gene>
<keyword evidence="3" id="KW-1003">Cell membrane</keyword>